<dbReference type="Proteomes" id="UP000739284">
    <property type="component" value="Unassembled WGS sequence"/>
</dbReference>
<keyword evidence="2" id="KW-1185">Reference proteome</keyword>
<proteinExistence type="predicted"/>
<evidence type="ECO:0000313" key="1">
    <source>
        <dbReference type="EMBL" id="MBU9847167.1"/>
    </source>
</evidence>
<protein>
    <submittedName>
        <fullName evidence="1">Phage tail assembly protein</fullName>
    </submittedName>
</protein>
<dbReference type="InterPro" id="IPR019289">
    <property type="entry name" value="Phage_tail_E/E"/>
</dbReference>
<dbReference type="EMBL" id="JAFMOY010000131">
    <property type="protein sequence ID" value="MBU9847167.1"/>
    <property type="molecule type" value="Genomic_DNA"/>
</dbReference>
<name>A0ABS6LK01_9GAMM</name>
<sequence>MSNKDLNTADENTNVVTLDKPLKRGETLIDSVTVIRPTAGALRGVGLADVANAQVDALLVVLPRITYPSLTKEECNALELPDLVALAGKVIGFLSPNSEL</sequence>
<gene>
    <name evidence="1" type="ORF">J1784_19400</name>
</gene>
<dbReference type="Pfam" id="PF10109">
    <property type="entry name" value="Phage_TAC_7"/>
    <property type="match status" value="1"/>
</dbReference>
<comment type="caution">
    <text evidence="1">The sequence shown here is derived from an EMBL/GenBank/DDBJ whole genome shotgun (WGS) entry which is preliminary data.</text>
</comment>
<dbReference type="RefSeq" id="WP_217150550.1">
    <property type="nucleotide sequence ID" value="NZ_JAFMOY010000131.1"/>
</dbReference>
<reference evidence="1 2" key="1">
    <citation type="submission" date="2021-03" db="EMBL/GenBank/DDBJ databases">
        <title>Five novel Rahnella species.</title>
        <authorList>
            <person name="Brady C."/>
            <person name="Asselin J."/>
            <person name="Beer S."/>
            <person name="Bruberg M.B."/>
            <person name="Crampton B."/>
            <person name="Venter S."/>
            <person name="Arnold D."/>
            <person name="Denman S."/>
        </authorList>
    </citation>
    <scope>NUCLEOTIDE SEQUENCE [LARGE SCALE GENOMIC DNA]</scope>
    <source>
        <strain evidence="1 2">FRB 231</strain>
    </source>
</reference>
<evidence type="ECO:0000313" key="2">
    <source>
        <dbReference type="Proteomes" id="UP000739284"/>
    </source>
</evidence>
<accession>A0ABS6LK01</accession>
<organism evidence="1 2">
    <name type="scientific">Rahnella ecdela</name>
    <dbReference type="NCBI Taxonomy" id="2816250"/>
    <lineage>
        <taxon>Bacteria</taxon>
        <taxon>Pseudomonadati</taxon>
        <taxon>Pseudomonadota</taxon>
        <taxon>Gammaproteobacteria</taxon>
        <taxon>Enterobacterales</taxon>
        <taxon>Yersiniaceae</taxon>
        <taxon>Rahnella</taxon>
    </lineage>
</organism>